<keyword evidence="5" id="KW-1185">Reference proteome</keyword>
<evidence type="ECO:0000256" key="1">
    <source>
        <dbReference type="SAM" id="MobiDB-lite"/>
    </source>
</evidence>
<organism evidence="6">
    <name type="scientific">Enterobius vermicularis</name>
    <name type="common">Human pinworm</name>
    <dbReference type="NCBI Taxonomy" id="51028"/>
    <lineage>
        <taxon>Eukaryota</taxon>
        <taxon>Metazoa</taxon>
        <taxon>Ecdysozoa</taxon>
        <taxon>Nematoda</taxon>
        <taxon>Chromadorea</taxon>
        <taxon>Rhabditida</taxon>
        <taxon>Spirurina</taxon>
        <taxon>Oxyuridomorpha</taxon>
        <taxon>Oxyuroidea</taxon>
        <taxon>Oxyuridae</taxon>
        <taxon>Enterobius</taxon>
    </lineage>
</organism>
<reference evidence="4 5" key="2">
    <citation type="submission" date="2018-10" db="EMBL/GenBank/DDBJ databases">
        <authorList>
            <consortium name="Pathogen Informatics"/>
        </authorList>
    </citation>
    <scope>NUCLEOTIDE SEQUENCE [LARGE SCALE GENOMIC DNA]</scope>
</reference>
<evidence type="ECO:0000313" key="5">
    <source>
        <dbReference type="Proteomes" id="UP000274131"/>
    </source>
</evidence>
<keyword evidence="2" id="KW-0812">Transmembrane</keyword>
<feature type="transmembrane region" description="Helical" evidence="2">
    <location>
        <begin position="103"/>
        <end position="127"/>
    </location>
</feature>
<sequence>MKYDKAYELCWRQHSVLAYIEDSAEDEYIKREFGNQTYWIGINCQKDRWLMTNSELAFHTNWIHRQAKGCPLNEKAVYETDYPGGWNITDKNSSHYYACKHKIVWISATLAILLSTAIFLLVLRLCLKEDDTETIMPKVIAGTAAHTCRAPVPDVTAPTTMIPTTASAHTITPASTSLSLITATTTIPTNATTSSISTTTMTTIPTTLDPNQSTSLVISLTSLSHSESSTSDTVSTTFASSELSTESSTIS</sequence>
<protein>
    <submittedName>
        <fullName evidence="6">C-type lectin domain-containing protein</fullName>
    </submittedName>
</protein>
<dbReference type="InterPro" id="IPR016186">
    <property type="entry name" value="C-type_lectin-like/link_sf"/>
</dbReference>
<keyword evidence="2" id="KW-0472">Membrane</keyword>
<name>A0A0N4V0T6_ENTVE</name>
<evidence type="ECO:0000256" key="2">
    <source>
        <dbReference type="SAM" id="Phobius"/>
    </source>
</evidence>
<dbReference type="AlphaFoldDB" id="A0A0N4V0T6"/>
<gene>
    <name evidence="4" type="ORF">EVEC_LOCUS3247</name>
</gene>
<dbReference type="InterPro" id="IPR001304">
    <property type="entry name" value="C-type_lectin-like"/>
</dbReference>
<dbReference type="EMBL" id="UXUI01007543">
    <property type="protein sequence ID" value="VDD88104.1"/>
    <property type="molecule type" value="Genomic_DNA"/>
</dbReference>
<evidence type="ECO:0000313" key="4">
    <source>
        <dbReference type="EMBL" id="VDD88104.1"/>
    </source>
</evidence>
<dbReference type="CDD" id="cd00037">
    <property type="entry name" value="CLECT"/>
    <property type="match status" value="1"/>
</dbReference>
<dbReference type="InterPro" id="IPR016187">
    <property type="entry name" value="CTDL_fold"/>
</dbReference>
<proteinExistence type="predicted"/>
<dbReference type="Proteomes" id="UP000274131">
    <property type="component" value="Unassembled WGS sequence"/>
</dbReference>
<dbReference type="Gene3D" id="3.10.100.10">
    <property type="entry name" value="Mannose-Binding Protein A, subunit A"/>
    <property type="match status" value="1"/>
</dbReference>
<dbReference type="Pfam" id="PF00059">
    <property type="entry name" value="Lectin_C"/>
    <property type="match status" value="1"/>
</dbReference>
<dbReference type="WBParaSite" id="EVEC_0000353901-mRNA-1">
    <property type="protein sequence ID" value="EVEC_0000353901-mRNA-1"/>
    <property type="gene ID" value="EVEC_0000353901"/>
</dbReference>
<evidence type="ECO:0000313" key="6">
    <source>
        <dbReference type="WBParaSite" id="EVEC_0000353901-mRNA-1"/>
    </source>
</evidence>
<keyword evidence="2" id="KW-1133">Transmembrane helix</keyword>
<reference evidence="6" key="1">
    <citation type="submission" date="2017-02" db="UniProtKB">
        <authorList>
            <consortium name="WormBaseParasite"/>
        </authorList>
    </citation>
    <scope>IDENTIFICATION</scope>
</reference>
<dbReference type="SUPFAM" id="SSF56436">
    <property type="entry name" value="C-type lectin-like"/>
    <property type="match status" value="1"/>
</dbReference>
<feature type="region of interest" description="Disordered" evidence="1">
    <location>
        <begin position="227"/>
        <end position="251"/>
    </location>
</feature>
<feature type="domain" description="C-type lectin" evidence="3">
    <location>
        <begin position="1"/>
        <end position="100"/>
    </location>
</feature>
<evidence type="ECO:0000259" key="3">
    <source>
        <dbReference type="PROSITE" id="PS50041"/>
    </source>
</evidence>
<dbReference type="PROSITE" id="PS50041">
    <property type="entry name" value="C_TYPE_LECTIN_2"/>
    <property type="match status" value="1"/>
</dbReference>
<accession>A0A0N4V0T6</accession>